<feature type="region of interest" description="Disordered" evidence="1">
    <location>
        <begin position="15"/>
        <end position="37"/>
    </location>
</feature>
<reference evidence="2" key="2">
    <citation type="submission" date="2017-11" db="EMBL/GenBank/DDBJ databases">
        <title>Coralsnake Venomics: Analyses of Venom Gland Transcriptomes and Proteomes of Six Brazilian Taxa.</title>
        <authorList>
            <person name="Aird S.D."/>
            <person name="Jorge da Silva N."/>
            <person name="Qiu L."/>
            <person name="Villar-Briones A."/>
            <person name="Aparecida-Saddi V."/>
            <person name="Campos-Telles M.P."/>
            <person name="Grau M."/>
            <person name="Mikheyev A.S."/>
        </authorList>
    </citation>
    <scope>NUCLEOTIDE SEQUENCE</scope>
    <source>
        <tissue evidence="2">Venom_gland</tissue>
    </source>
</reference>
<proteinExistence type="predicted"/>
<sequence length="104" mass="11080">MISYSDDQLCQDPPRCLTASPRRFPSRGKGMERGGVLHGSPPALLLLRPGPQGSLLGAKTASQVVSLRPRRPKTECVCVGGVPPDCRGQYADSVNHSEKAVKAL</sequence>
<organism evidence="2">
    <name type="scientific">Micrurus paraensis</name>
    <dbReference type="NCBI Taxonomy" id="1970185"/>
    <lineage>
        <taxon>Eukaryota</taxon>
        <taxon>Metazoa</taxon>
        <taxon>Chordata</taxon>
        <taxon>Craniata</taxon>
        <taxon>Vertebrata</taxon>
        <taxon>Euteleostomi</taxon>
        <taxon>Lepidosauria</taxon>
        <taxon>Squamata</taxon>
        <taxon>Bifurcata</taxon>
        <taxon>Unidentata</taxon>
        <taxon>Episquamata</taxon>
        <taxon>Toxicofera</taxon>
        <taxon>Serpentes</taxon>
        <taxon>Colubroidea</taxon>
        <taxon>Elapidae</taxon>
        <taxon>Elapinae</taxon>
        <taxon>Micrurus</taxon>
    </lineage>
</organism>
<dbReference type="EMBL" id="IACL01048129">
    <property type="protein sequence ID" value="LAB07003.1"/>
    <property type="molecule type" value="Transcribed_RNA"/>
</dbReference>
<name>A0A2D4KE83_9SAUR</name>
<protein>
    <submittedName>
        <fullName evidence="2">Uncharacterized protein</fullName>
    </submittedName>
</protein>
<accession>A0A2D4KE83</accession>
<evidence type="ECO:0000313" key="2">
    <source>
        <dbReference type="EMBL" id="LAB07003.1"/>
    </source>
</evidence>
<dbReference type="AlphaFoldDB" id="A0A2D4KE83"/>
<reference evidence="2" key="1">
    <citation type="submission" date="2017-07" db="EMBL/GenBank/DDBJ databases">
        <authorList>
            <person name="Mikheyev A."/>
            <person name="Grau M."/>
        </authorList>
    </citation>
    <scope>NUCLEOTIDE SEQUENCE</scope>
    <source>
        <tissue evidence="2">Venom_gland</tissue>
    </source>
</reference>
<evidence type="ECO:0000256" key="1">
    <source>
        <dbReference type="SAM" id="MobiDB-lite"/>
    </source>
</evidence>